<dbReference type="Pfam" id="PF00294">
    <property type="entry name" value="PfkB"/>
    <property type="match status" value="1"/>
</dbReference>
<gene>
    <name evidence="5" type="ORF">RXV94_02660</name>
</gene>
<dbReference type="InterPro" id="IPR050306">
    <property type="entry name" value="PfkB_Carbo_kinase"/>
</dbReference>
<dbReference type="SUPFAM" id="SSF53613">
    <property type="entry name" value="Ribokinase-like"/>
    <property type="match status" value="1"/>
</dbReference>
<sequence length="294" mass="32387">MNSFTCFGEVLWDVFPDQEKIGGAPLNVALRLHSYQYDVAIISSVGNDTLGKQLKDFVLKNELTSNYLQTDRSLSTGRVIVTLNDNGSASYEISQPVAWDNIQLDIANIDRVKKSDVFIFGSLACRNSVSKQTLLVLLNHANLKVFDVNLRPPFFNLELLKGLMNKADFVKFNDDELEYISKKLNSNLSSIQDNMEFVSNTFNVKHICVTRGSQGALFLSDGKLYSNEGYKINVKDTVGAGDSFLASLLHKITNGANKQEALNFACAVGALVAGSEGANPKIEESDINNLMGRK</sequence>
<dbReference type="RefSeq" id="WP_316660874.1">
    <property type="nucleotide sequence ID" value="NZ_JAWHTF010000001.1"/>
</dbReference>
<evidence type="ECO:0000256" key="2">
    <source>
        <dbReference type="ARBA" id="ARBA00022679"/>
    </source>
</evidence>
<dbReference type="EC" id="2.7.1.-" evidence="5"/>
<protein>
    <submittedName>
        <fullName evidence="5">Carbohydrate kinase</fullName>
        <ecNumber evidence="5">2.7.1.-</ecNumber>
    </submittedName>
</protein>
<accession>A0ABU3U3R2</accession>
<comment type="similarity">
    <text evidence="1">Belongs to the carbohydrate kinase PfkB family.</text>
</comment>
<dbReference type="InterPro" id="IPR029056">
    <property type="entry name" value="Ribokinase-like"/>
</dbReference>
<organism evidence="5 6">
    <name type="scientific">Gilvirhabdus luticola</name>
    <dbReference type="NCBI Taxonomy" id="3079858"/>
    <lineage>
        <taxon>Bacteria</taxon>
        <taxon>Pseudomonadati</taxon>
        <taxon>Bacteroidota</taxon>
        <taxon>Flavobacteriia</taxon>
        <taxon>Flavobacteriales</taxon>
        <taxon>Flavobacteriaceae</taxon>
        <taxon>Gilvirhabdus</taxon>
    </lineage>
</organism>
<dbReference type="GO" id="GO:0016301">
    <property type="term" value="F:kinase activity"/>
    <property type="evidence" value="ECO:0007669"/>
    <property type="project" value="UniProtKB-KW"/>
</dbReference>
<feature type="domain" description="Carbohydrate kinase PfkB" evidence="4">
    <location>
        <begin position="18"/>
        <end position="282"/>
    </location>
</feature>
<dbReference type="PANTHER" id="PTHR43085">
    <property type="entry name" value="HEXOKINASE FAMILY MEMBER"/>
    <property type="match status" value="1"/>
</dbReference>
<keyword evidence="6" id="KW-1185">Reference proteome</keyword>
<name>A0ABU3U3R2_9FLAO</name>
<proteinExistence type="inferred from homology"/>
<evidence type="ECO:0000313" key="6">
    <source>
        <dbReference type="Proteomes" id="UP001268651"/>
    </source>
</evidence>
<evidence type="ECO:0000259" key="4">
    <source>
        <dbReference type="Pfam" id="PF00294"/>
    </source>
</evidence>
<reference evidence="5 6" key="1">
    <citation type="submission" date="2023-10" db="EMBL/GenBank/DDBJ databases">
        <title>Marimonas sp. nov. isolated from tidal mud flat.</title>
        <authorList>
            <person name="Jaincy N.J."/>
            <person name="Srinivasan S."/>
            <person name="Lee S.-S."/>
        </authorList>
    </citation>
    <scope>NUCLEOTIDE SEQUENCE [LARGE SCALE GENOMIC DNA]</scope>
    <source>
        <strain evidence="5 6">MJ-SS3</strain>
    </source>
</reference>
<evidence type="ECO:0000313" key="5">
    <source>
        <dbReference type="EMBL" id="MDU8885046.1"/>
    </source>
</evidence>
<dbReference type="Gene3D" id="3.40.1190.20">
    <property type="match status" value="1"/>
</dbReference>
<evidence type="ECO:0000256" key="3">
    <source>
        <dbReference type="ARBA" id="ARBA00022777"/>
    </source>
</evidence>
<keyword evidence="2 5" id="KW-0808">Transferase</keyword>
<keyword evidence="3 5" id="KW-0418">Kinase</keyword>
<dbReference type="Proteomes" id="UP001268651">
    <property type="component" value="Unassembled WGS sequence"/>
</dbReference>
<dbReference type="InterPro" id="IPR011611">
    <property type="entry name" value="PfkB_dom"/>
</dbReference>
<dbReference type="PANTHER" id="PTHR43085:SF57">
    <property type="entry name" value="CARBOHYDRATE KINASE PFKB DOMAIN-CONTAINING PROTEIN"/>
    <property type="match status" value="1"/>
</dbReference>
<dbReference type="CDD" id="cd01167">
    <property type="entry name" value="bac_FRK"/>
    <property type="match status" value="1"/>
</dbReference>
<dbReference type="EMBL" id="JAWHTF010000001">
    <property type="protein sequence ID" value="MDU8885046.1"/>
    <property type="molecule type" value="Genomic_DNA"/>
</dbReference>
<evidence type="ECO:0000256" key="1">
    <source>
        <dbReference type="ARBA" id="ARBA00010688"/>
    </source>
</evidence>
<comment type="caution">
    <text evidence="5">The sequence shown here is derived from an EMBL/GenBank/DDBJ whole genome shotgun (WGS) entry which is preliminary data.</text>
</comment>